<dbReference type="EMBL" id="JBJUIK010000004">
    <property type="protein sequence ID" value="KAL3529791.1"/>
    <property type="molecule type" value="Genomic_DNA"/>
</dbReference>
<sequence length="261" mass="29411">MCESCGTVQKEKESIPVAQTLMVSDSENPLVDALELEKLHNLNPNDALHASQNVGVSQEAVTNPNAMKATLVSNADQSKGVLKHSVPMQSAQRSNSSRPTTPIILAKADCRSIRCKNVISVMNIRPNWSFTETWEDTNVDYMDFNKPIKLHVSVVDDYHSKFWAVKIQYPSHQKETFGSLTDLNLPARVNDSRQQIFLELREFNRQLTSITFGLDEALLLNLPDHSTKQKKHEPQYLVTHTMFTRQSSRSISNSSSTILND</sequence>
<name>A0ABD3ADD3_9GENT</name>
<evidence type="ECO:0000313" key="1">
    <source>
        <dbReference type="EMBL" id="KAL3529791.1"/>
    </source>
</evidence>
<evidence type="ECO:0000313" key="2">
    <source>
        <dbReference type="Proteomes" id="UP001630127"/>
    </source>
</evidence>
<organism evidence="1 2">
    <name type="scientific">Cinchona calisaya</name>
    <dbReference type="NCBI Taxonomy" id="153742"/>
    <lineage>
        <taxon>Eukaryota</taxon>
        <taxon>Viridiplantae</taxon>
        <taxon>Streptophyta</taxon>
        <taxon>Embryophyta</taxon>
        <taxon>Tracheophyta</taxon>
        <taxon>Spermatophyta</taxon>
        <taxon>Magnoliopsida</taxon>
        <taxon>eudicotyledons</taxon>
        <taxon>Gunneridae</taxon>
        <taxon>Pentapetalae</taxon>
        <taxon>asterids</taxon>
        <taxon>lamiids</taxon>
        <taxon>Gentianales</taxon>
        <taxon>Rubiaceae</taxon>
        <taxon>Cinchonoideae</taxon>
        <taxon>Cinchoneae</taxon>
        <taxon>Cinchona</taxon>
    </lineage>
</organism>
<proteinExistence type="predicted"/>
<accession>A0ABD3ADD3</accession>
<dbReference type="AlphaFoldDB" id="A0ABD3ADD3"/>
<gene>
    <name evidence="1" type="ORF">ACH5RR_009113</name>
</gene>
<reference evidence="1 2" key="1">
    <citation type="submission" date="2024-11" db="EMBL/GenBank/DDBJ databases">
        <title>A near-complete genome assembly of Cinchona calisaya.</title>
        <authorList>
            <person name="Lian D.C."/>
            <person name="Zhao X.W."/>
            <person name="Wei L."/>
        </authorList>
    </citation>
    <scope>NUCLEOTIDE SEQUENCE [LARGE SCALE GENOMIC DNA]</scope>
    <source>
        <tissue evidence="1">Nenye</tissue>
    </source>
</reference>
<dbReference type="Proteomes" id="UP001630127">
    <property type="component" value="Unassembled WGS sequence"/>
</dbReference>
<protein>
    <submittedName>
        <fullName evidence="1">Uncharacterized protein</fullName>
    </submittedName>
</protein>
<keyword evidence="2" id="KW-1185">Reference proteome</keyword>
<comment type="caution">
    <text evidence="1">The sequence shown here is derived from an EMBL/GenBank/DDBJ whole genome shotgun (WGS) entry which is preliminary data.</text>
</comment>